<dbReference type="InterPro" id="IPR023827">
    <property type="entry name" value="Peptidase_S8_Asp-AS"/>
</dbReference>
<name>A0A9P6MGT2_9FUNG</name>
<dbReference type="InterPro" id="IPR050131">
    <property type="entry name" value="Peptidase_S8_subtilisin-like"/>
</dbReference>
<evidence type="ECO:0000256" key="6">
    <source>
        <dbReference type="RuleBase" id="RU003355"/>
    </source>
</evidence>
<protein>
    <submittedName>
        <fullName evidence="11">Subtilisin-like serine protease</fullName>
    </submittedName>
</protein>
<dbReference type="InterPro" id="IPR015500">
    <property type="entry name" value="Peptidase_S8_subtilisin-rel"/>
</dbReference>
<evidence type="ECO:0000259" key="10">
    <source>
        <dbReference type="Pfam" id="PF05922"/>
    </source>
</evidence>
<dbReference type="GO" id="GO:0005615">
    <property type="term" value="C:extracellular space"/>
    <property type="evidence" value="ECO:0007669"/>
    <property type="project" value="TreeGrafter"/>
</dbReference>
<feature type="region of interest" description="Disordered" evidence="7">
    <location>
        <begin position="572"/>
        <end position="595"/>
    </location>
</feature>
<evidence type="ECO:0000256" key="4">
    <source>
        <dbReference type="ARBA" id="ARBA00022825"/>
    </source>
</evidence>
<feature type="non-terminal residue" evidence="11">
    <location>
        <position position="1"/>
    </location>
</feature>
<dbReference type="Gene3D" id="3.30.70.80">
    <property type="entry name" value="Peptidase S8 propeptide/proteinase inhibitor I9"/>
    <property type="match status" value="1"/>
</dbReference>
<reference evidence="11" key="1">
    <citation type="journal article" date="2020" name="Fungal Divers.">
        <title>Resolving the Mortierellaceae phylogeny through synthesis of multi-gene phylogenetics and phylogenomics.</title>
        <authorList>
            <person name="Vandepol N."/>
            <person name="Liber J."/>
            <person name="Desiro A."/>
            <person name="Na H."/>
            <person name="Kennedy M."/>
            <person name="Barry K."/>
            <person name="Grigoriev I.V."/>
            <person name="Miller A.N."/>
            <person name="O'Donnell K."/>
            <person name="Stajich J.E."/>
            <person name="Bonito G."/>
        </authorList>
    </citation>
    <scope>NUCLEOTIDE SEQUENCE</scope>
    <source>
        <strain evidence="11">MES-2147</strain>
    </source>
</reference>
<comment type="similarity">
    <text evidence="1 5 6">Belongs to the peptidase S8 family.</text>
</comment>
<evidence type="ECO:0000259" key="9">
    <source>
        <dbReference type="Pfam" id="PF00082"/>
    </source>
</evidence>
<dbReference type="SUPFAM" id="SSF54897">
    <property type="entry name" value="Protease propeptides/inhibitors"/>
    <property type="match status" value="1"/>
</dbReference>
<dbReference type="FunFam" id="3.40.50.200:FF:000007">
    <property type="entry name" value="Subtilisin-like serine protease"/>
    <property type="match status" value="1"/>
</dbReference>
<evidence type="ECO:0000256" key="3">
    <source>
        <dbReference type="ARBA" id="ARBA00022801"/>
    </source>
</evidence>
<dbReference type="PANTHER" id="PTHR43806">
    <property type="entry name" value="PEPTIDASE S8"/>
    <property type="match status" value="1"/>
</dbReference>
<evidence type="ECO:0000313" key="12">
    <source>
        <dbReference type="Proteomes" id="UP000749646"/>
    </source>
</evidence>
<dbReference type="CDD" id="cd04077">
    <property type="entry name" value="Peptidases_S8_PCSK9_ProteinaseK_like"/>
    <property type="match status" value="1"/>
</dbReference>
<organism evidence="11 12">
    <name type="scientific">Modicella reniformis</name>
    <dbReference type="NCBI Taxonomy" id="1440133"/>
    <lineage>
        <taxon>Eukaryota</taxon>
        <taxon>Fungi</taxon>
        <taxon>Fungi incertae sedis</taxon>
        <taxon>Mucoromycota</taxon>
        <taxon>Mortierellomycotina</taxon>
        <taxon>Mortierellomycetes</taxon>
        <taxon>Mortierellales</taxon>
        <taxon>Mortierellaceae</taxon>
        <taxon>Modicella</taxon>
    </lineage>
</organism>
<dbReference type="InterPro" id="IPR034193">
    <property type="entry name" value="PCSK9_ProteinaseK-like"/>
</dbReference>
<evidence type="ECO:0000256" key="2">
    <source>
        <dbReference type="ARBA" id="ARBA00022670"/>
    </source>
</evidence>
<accession>A0A9P6MGT2</accession>
<dbReference type="InterPro" id="IPR022398">
    <property type="entry name" value="Peptidase_S8_His-AS"/>
</dbReference>
<dbReference type="PROSITE" id="PS51892">
    <property type="entry name" value="SUBTILASE"/>
    <property type="match status" value="1"/>
</dbReference>
<feature type="domain" description="Inhibitor I9" evidence="10">
    <location>
        <begin position="125"/>
        <end position="208"/>
    </location>
</feature>
<dbReference type="PRINTS" id="PR00723">
    <property type="entry name" value="SUBTILISIN"/>
</dbReference>
<keyword evidence="2 5" id="KW-0645">Protease</keyword>
<gene>
    <name evidence="11" type="primary">SUB6</name>
    <name evidence="11" type="ORF">BGZ65_005072</name>
</gene>
<dbReference type="Gene3D" id="3.40.50.200">
    <property type="entry name" value="Peptidase S8/S53 domain"/>
    <property type="match status" value="1"/>
</dbReference>
<evidence type="ECO:0000256" key="8">
    <source>
        <dbReference type="SAM" id="SignalP"/>
    </source>
</evidence>
<dbReference type="OrthoDB" id="206201at2759"/>
<sequence length="595" mass="64839">MRPQLVLLLGVAIAGVAFAVNAPAAPIVVVDAVDTQTHLAAPQDINEGMEALQSAFQKDKNSMWNAQEKDGYVFDPSKKSTRGYDVDGRQEAVNVGPGMQTTADGQILSRSGPRSRQRREVPPHKYIVRLKNGADYPPLDLHAKIAEHNRLIRLPPSTEKDKHELVPSQIDHEYDFGTWKGYAGQFSPDFVKELESREEVEYVEEDMMMWAWGIEAEAMVETVDGQGQVNDDEHKDLSVNHLAATQGNRSVSLHAEALLHAEAPVNGRNVHFEYYSMMAPSWGLTRVSQRQRDLREDYSYMSSAGVGVDVYIIDSGVFEEHEDFEGRAFNIANFVPGEERTDTCGHGTHVAGIIAGHHFGVAKAARIHAIKVLDSDGQGSTSQVLAGIDYMIQHAINNPNPKKVINMSLGGRFSRTVNDAVRAAVSQHGLPFFVAAGNTGDDACRYSPASAEGAFAVGASDRSDRIGWYSCVGSCVAMFGPGSGITSDWIRSPTSVHIMDGTSMASPHVAGVAALFLGAGNMYSSAQDLYKDLIAYSTQNAISGLWSNDQRTTMNLVYNKLEDLTDKSLIKSQDRLEAHGPEEKEDNVLGEKTGG</sequence>
<dbReference type="InterPro" id="IPR036852">
    <property type="entry name" value="Peptidase_S8/S53_dom_sf"/>
</dbReference>
<dbReference type="AlphaFoldDB" id="A0A9P6MGT2"/>
<keyword evidence="8" id="KW-0732">Signal</keyword>
<keyword evidence="3 5" id="KW-0378">Hydrolase</keyword>
<evidence type="ECO:0000256" key="5">
    <source>
        <dbReference type="PROSITE-ProRule" id="PRU01240"/>
    </source>
</evidence>
<feature type="signal peptide" evidence="8">
    <location>
        <begin position="1"/>
        <end position="19"/>
    </location>
</feature>
<dbReference type="PROSITE" id="PS00137">
    <property type="entry name" value="SUBTILASE_HIS"/>
    <property type="match status" value="1"/>
</dbReference>
<keyword evidence="12" id="KW-1185">Reference proteome</keyword>
<dbReference type="InterPro" id="IPR023828">
    <property type="entry name" value="Peptidase_S8_Ser-AS"/>
</dbReference>
<dbReference type="EMBL" id="JAAAHW010000721">
    <property type="protein sequence ID" value="KAF9999603.1"/>
    <property type="molecule type" value="Genomic_DNA"/>
</dbReference>
<dbReference type="GO" id="GO:0004252">
    <property type="term" value="F:serine-type endopeptidase activity"/>
    <property type="evidence" value="ECO:0007669"/>
    <property type="project" value="UniProtKB-UniRule"/>
</dbReference>
<dbReference type="InterPro" id="IPR037045">
    <property type="entry name" value="S8pro/Inhibitor_I9_sf"/>
</dbReference>
<dbReference type="PROSITE" id="PS00138">
    <property type="entry name" value="SUBTILASE_SER"/>
    <property type="match status" value="1"/>
</dbReference>
<feature type="active site" description="Charge relay system" evidence="5">
    <location>
        <position position="503"/>
    </location>
</feature>
<dbReference type="GO" id="GO:0006508">
    <property type="term" value="P:proteolysis"/>
    <property type="evidence" value="ECO:0007669"/>
    <property type="project" value="UniProtKB-KW"/>
</dbReference>
<dbReference type="SUPFAM" id="SSF52743">
    <property type="entry name" value="Subtilisin-like"/>
    <property type="match status" value="1"/>
</dbReference>
<feature type="chain" id="PRO_5040304765" evidence="8">
    <location>
        <begin position="20"/>
        <end position="595"/>
    </location>
</feature>
<evidence type="ECO:0000256" key="7">
    <source>
        <dbReference type="SAM" id="MobiDB-lite"/>
    </source>
</evidence>
<feature type="domain" description="Peptidase S8/S53" evidence="9">
    <location>
        <begin position="307"/>
        <end position="538"/>
    </location>
</feature>
<evidence type="ECO:0000256" key="1">
    <source>
        <dbReference type="ARBA" id="ARBA00011073"/>
    </source>
</evidence>
<dbReference type="Pfam" id="PF05922">
    <property type="entry name" value="Inhibitor_I9"/>
    <property type="match status" value="1"/>
</dbReference>
<keyword evidence="4 5" id="KW-0720">Serine protease</keyword>
<feature type="active site" description="Charge relay system" evidence="5">
    <location>
        <position position="314"/>
    </location>
</feature>
<feature type="compositionally biased region" description="Polar residues" evidence="7">
    <location>
        <begin position="99"/>
        <end position="114"/>
    </location>
</feature>
<dbReference type="Proteomes" id="UP000749646">
    <property type="component" value="Unassembled WGS sequence"/>
</dbReference>
<feature type="region of interest" description="Disordered" evidence="7">
    <location>
        <begin position="92"/>
        <end position="120"/>
    </location>
</feature>
<evidence type="ECO:0000313" key="11">
    <source>
        <dbReference type="EMBL" id="KAF9999603.1"/>
    </source>
</evidence>
<dbReference type="PANTHER" id="PTHR43806:SF11">
    <property type="entry name" value="CEREVISIN-RELATED"/>
    <property type="match status" value="1"/>
</dbReference>
<dbReference type="Pfam" id="PF00082">
    <property type="entry name" value="Peptidase_S8"/>
    <property type="match status" value="1"/>
</dbReference>
<comment type="caution">
    <text evidence="11">The sequence shown here is derived from an EMBL/GenBank/DDBJ whole genome shotgun (WGS) entry which is preliminary data.</text>
</comment>
<dbReference type="PROSITE" id="PS00136">
    <property type="entry name" value="SUBTILASE_ASP"/>
    <property type="match status" value="1"/>
</dbReference>
<dbReference type="InterPro" id="IPR010259">
    <property type="entry name" value="S8pro/Inhibitor_I9"/>
</dbReference>
<proteinExistence type="inferred from homology"/>
<dbReference type="InterPro" id="IPR000209">
    <property type="entry name" value="Peptidase_S8/S53_dom"/>
</dbReference>
<feature type="active site" description="Charge relay system" evidence="5">
    <location>
        <position position="346"/>
    </location>
</feature>